<proteinExistence type="predicted"/>
<dbReference type="Gene3D" id="2.20.100.10">
    <property type="entry name" value="Thrombospondin type-1 (TSP1) repeat"/>
    <property type="match status" value="10"/>
</dbReference>
<sequence length="680" mass="75193">MEQFCTVIVLVLLDMVFISAVSGIVCMSDARCRNMMNVAPDEEAYCQFNFFGVGCCHARKRPVHWTEWSQWGHCSVTCGSGTSTSTRTCTGSGSCSGSSLKTKTCQAYPYHCPVDGYLRDWSDWSTCSQTCGYGLMTRSRTCVPPQYGGAPCSQNNKDYRQCLLRQCPVDGYFTDWSKWSTCSQTCGTGLMTRSRACAPPLYGGAPCSQNNQETQRCYLTHCPVDGYFTGWSKWSTCSQTCGTGLMTRSRACAPPLYGGAPCSQNNQETQHCYLTHCPVDGYFTGWSKWSTCSQTCGTGLMTRSRACAPPLYGGAPCSQNNQETQRCYLTHCPVDGYFTGWSKWSTCSQTCGTGLMTRSRACAPPLYGGAPCSQNNQETQRCYLTHCPVDGYLTGWSKWSTCSQTCGTGLMTRSRACAPPLYGGAPCSQNNQETQRCYLTHCPVDGYLRDWSNWSTCSQTCGTGLMTRSRACVPPLYGGAPCSQNNQETQRCYLTHCPVDGYLRDWSNWSTCSQTCGTGTMTRSRACVPPLYGGTPCSQNNQETQRCFLTYCPVDGYFENWSDWNSCSQTCGSGFMMRTRACVPPQYGGAPCSQNDRETQECLLKHCPGLACPEYETDSISGRNQTCLSEEVCMLQTNPTNITCAERQDCIRQKNMPKSEIKCCEDKQCVEDLILLFTVK</sequence>
<evidence type="ECO:0000256" key="1">
    <source>
        <dbReference type="ARBA" id="ARBA00022729"/>
    </source>
</evidence>
<accession>A0A8W8JLI9</accession>
<dbReference type="InterPro" id="IPR044004">
    <property type="entry name" value="TSP1_spondin_dom"/>
</dbReference>
<dbReference type="InterPro" id="IPR000884">
    <property type="entry name" value="TSP1_rpt"/>
</dbReference>
<protein>
    <recommendedName>
        <fullName evidence="6">Spondin-like TSP1 domain-containing protein</fullName>
    </recommendedName>
</protein>
<dbReference type="Pfam" id="PF00090">
    <property type="entry name" value="TSP_1"/>
    <property type="match status" value="4"/>
</dbReference>
<name>A0A8W8JLI9_MAGGI</name>
<keyword evidence="1 5" id="KW-0732">Signal</keyword>
<feature type="domain" description="Spondin-like TSP1" evidence="6">
    <location>
        <begin position="448"/>
        <end position="497"/>
    </location>
</feature>
<dbReference type="AlphaFoldDB" id="A0A8W8JLI9"/>
<dbReference type="FunFam" id="2.20.100.10:FF:000001">
    <property type="entry name" value="semaphorin-5A isoform X1"/>
    <property type="match status" value="2"/>
</dbReference>
<feature type="domain" description="Spondin-like TSP1" evidence="6">
    <location>
        <begin position="339"/>
        <end position="387"/>
    </location>
</feature>
<dbReference type="InterPro" id="IPR036383">
    <property type="entry name" value="TSP1_rpt_sf"/>
</dbReference>
<evidence type="ECO:0000313" key="8">
    <source>
        <dbReference type="Proteomes" id="UP000005408"/>
    </source>
</evidence>
<keyword evidence="8" id="KW-1185">Reference proteome</keyword>
<dbReference type="PANTHER" id="PTHR22906:SF53">
    <property type="entry name" value="HEMICENTIN-1"/>
    <property type="match status" value="1"/>
</dbReference>
<keyword evidence="3" id="KW-1015">Disulfide bond</keyword>
<evidence type="ECO:0000256" key="4">
    <source>
        <dbReference type="ARBA" id="ARBA00023180"/>
    </source>
</evidence>
<feature type="signal peptide" evidence="5">
    <location>
        <begin position="1"/>
        <end position="23"/>
    </location>
</feature>
<dbReference type="InterPro" id="IPR052065">
    <property type="entry name" value="Compl_asym_regulator"/>
</dbReference>
<dbReference type="Pfam" id="PF19028">
    <property type="entry name" value="TSP1_spondin"/>
    <property type="match status" value="6"/>
</dbReference>
<evidence type="ECO:0000256" key="5">
    <source>
        <dbReference type="SAM" id="SignalP"/>
    </source>
</evidence>
<dbReference type="SMART" id="SM00209">
    <property type="entry name" value="TSP1"/>
    <property type="match status" value="10"/>
</dbReference>
<reference evidence="7" key="1">
    <citation type="submission" date="2022-08" db="UniProtKB">
        <authorList>
            <consortium name="EnsemblMetazoa"/>
        </authorList>
    </citation>
    <scope>IDENTIFICATION</scope>
    <source>
        <strain evidence="7">05x7-T-G4-1.051#20</strain>
    </source>
</reference>
<feature type="domain" description="Spondin-like TSP1" evidence="6">
    <location>
        <begin position="393"/>
        <end position="442"/>
    </location>
</feature>
<evidence type="ECO:0000259" key="6">
    <source>
        <dbReference type="Pfam" id="PF19028"/>
    </source>
</evidence>
<keyword evidence="4" id="KW-0325">Glycoprotein</keyword>
<dbReference type="PROSITE" id="PS50092">
    <property type="entry name" value="TSP1"/>
    <property type="match status" value="10"/>
</dbReference>
<dbReference type="SUPFAM" id="SSF82895">
    <property type="entry name" value="TSP-1 type 1 repeat"/>
    <property type="match status" value="10"/>
</dbReference>
<evidence type="ECO:0000256" key="2">
    <source>
        <dbReference type="ARBA" id="ARBA00022737"/>
    </source>
</evidence>
<evidence type="ECO:0000256" key="3">
    <source>
        <dbReference type="ARBA" id="ARBA00023157"/>
    </source>
</evidence>
<dbReference type="Proteomes" id="UP000005408">
    <property type="component" value="Unassembled WGS sequence"/>
</dbReference>
<feature type="chain" id="PRO_5036451617" description="Spondin-like TSP1 domain-containing protein" evidence="5">
    <location>
        <begin position="24"/>
        <end position="680"/>
    </location>
</feature>
<evidence type="ECO:0000313" key="7">
    <source>
        <dbReference type="EnsemblMetazoa" id="G19994.1:cds"/>
    </source>
</evidence>
<feature type="domain" description="Spondin-like TSP1" evidence="6">
    <location>
        <begin position="174"/>
        <end position="222"/>
    </location>
</feature>
<organism evidence="7 8">
    <name type="scientific">Magallana gigas</name>
    <name type="common">Pacific oyster</name>
    <name type="synonym">Crassostrea gigas</name>
    <dbReference type="NCBI Taxonomy" id="29159"/>
    <lineage>
        <taxon>Eukaryota</taxon>
        <taxon>Metazoa</taxon>
        <taxon>Spiralia</taxon>
        <taxon>Lophotrochozoa</taxon>
        <taxon>Mollusca</taxon>
        <taxon>Bivalvia</taxon>
        <taxon>Autobranchia</taxon>
        <taxon>Pteriomorphia</taxon>
        <taxon>Ostreida</taxon>
        <taxon>Ostreoidea</taxon>
        <taxon>Ostreidae</taxon>
        <taxon>Magallana</taxon>
    </lineage>
</organism>
<dbReference type="EnsemblMetazoa" id="G19994.1">
    <property type="protein sequence ID" value="G19994.1:cds"/>
    <property type="gene ID" value="G19994"/>
</dbReference>
<dbReference type="PANTHER" id="PTHR22906">
    <property type="entry name" value="PROPERDIN"/>
    <property type="match status" value="1"/>
</dbReference>
<feature type="domain" description="Spondin-like TSP1" evidence="6">
    <location>
        <begin position="118"/>
        <end position="167"/>
    </location>
</feature>
<keyword evidence="2" id="KW-0677">Repeat</keyword>
<feature type="domain" description="Spondin-like TSP1" evidence="6">
    <location>
        <begin position="284"/>
        <end position="332"/>
    </location>
</feature>